<dbReference type="STRING" id="2512241.A0A553IBC8"/>
<feature type="compositionally biased region" description="Polar residues" evidence="4">
    <location>
        <begin position="752"/>
        <end position="777"/>
    </location>
</feature>
<dbReference type="PANTHER" id="PTHR47807">
    <property type="entry name" value="PROTEIN TBF1"/>
    <property type="match status" value="1"/>
</dbReference>
<feature type="region of interest" description="Disordered" evidence="4">
    <location>
        <begin position="893"/>
        <end position="924"/>
    </location>
</feature>
<feature type="compositionally biased region" description="Low complexity" evidence="4">
    <location>
        <begin position="893"/>
        <end position="908"/>
    </location>
</feature>
<dbReference type="AlphaFoldDB" id="A0A553IBC8"/>
<feature type="compositionally biased region" description="Polar residues" evidence="4">
    <location>
        <begin position="784"/>
        <end position="800"/>
    </location>
</feature>
<dbReference type="CDD" id="cd11660">
    <property type="entry name" value="SANT_TRF"/>
    <property type="match status" value="1"/>
</dbReference>
<dbReference type="Gene3D" id="1.10.10.60">
    <property type="entry name" value="Homeodomain-like"/>
    <property type="match status" value="1"/>
</dbReference>
<dbReference type="InterPro" id="IPR017930">
    <property type="entry name" value="Myb_dom"/>
</dbReference>
<evidence type="ECO:0000313" key="6">
    <source>
        <dbReference type="EMBL" id="TRX97495.1"/>
    </source>
</evidence>
<feature type="compositionally biased region" description="Basic and acidic residues" evidence="4">
    <location>
        <begin position="909"/>
        <end position="924"/>
    </location>
</feature>
<sequence>MADVEAAIAAAMSAAASNAPPMSPVIKAEPLSGDAMVVDCEPAMPPPQSPQSPLKRNRSPDASNSRNGDEYRDEKRMKIEPAAENDMDEIARMVQAVHASVMKDFLSAPAPNFEPEPEPEPEPVPATVPAPVPEIGLEPMPTLHRARSDEIFETTEHEQVNIEAALEAVLDQQRSPSGDIEPRPDTLWNNPRYYTRRKHIIPALASLAVDILIALSEQTLEDTVATLTSDSDSDIAREYGVLRDAFNSQRRQLSQSQEAPRILDVGKLGIKDHTREVIRIANLASTCASIFGTNEVTLEEVNNNFLGIFVPEGRTLSHDAAELFLGLKTQLFLAVLEGDLDKPKDQFLEEIFVTDVEQSLQAHHPHTPLSISELDFIANSKARKVMLSIASTPPDSAYTLSKQFTYEAFLDTLSTYLNDNIDRILAQVSNKLEAKAPTESPAPEDSNTHDLTSEFDLNAMIAEASRAAAQGAFQPSADEPPVFEDLSAFLSENVSRAVEQSRQAATNVELPSAITSAAESASRATALALESIARTQYHPTALPHSSNQTPSSTNQHNQHNHQAQQTQVSQSFPYQQQQVQKQQQQSVANMQTNYETPNGHLPPNQTDSTPALYERARQAAAARSSTHARREGSHSTRRPWSPEEEKALMMGLDMVKGPHWSQILSLFGPNGSISQILADRTQVQLKDKARNLKLFFLKTNSEMPYYLQCVTGELKTRAPTQAARKEAEEKARLNSEEHQAHVNGILTLAGGLQNNPPHRSNPSTAISSSIAPHQQLSHAHPHHQTTPAVSRQPSQSMVSTQPPRQPPRPVIPAPQPVSLPTLTPTNQQQHAQPPPTQQPTSGPENPPKPPIQPKLEDTTTGQQVTKAPEPTMLPDHSNLSIEDQALLSLKAAMEGESAAATTSSTEAAVKQEEHSRHHNDIPIT</sequence>
<organism evidence="6 7">
    <name type="scientific">Xylaria flabelliformis</name>
    <dbReference type="NCBI Taxonomy" id="2512241"/>
    <lineage>
        <taxon>Eukaryota</taxon>
        <taxon>Fungi</taxon>
        <taxon>Dikarya</taxon>
        <taxon>Ascomycota</taxon>
        <taxon>Pezizomycotina</taxon>
        <taxon>Sordariomycetes</taxon>
        <taxon>Xylariomycetidae</taxon>
        <taxon>Xylariales</taxon>
        <taxon>Xylariaceae</taxon>
        <taxon>Xylaria</taxon>
    </lineage>
</organism>
<protein>
    <recommendedName>
        <fullName evidence="5">HTH myb-type domain-containing protein</fullName>
    </recommendedName>
</protein>
<dbReference type="GO" id="GO:0042803">
    <property type="term" value="F:protein homodimerization activity"/>
    <property type="evidence" value="ECO:0007669"/>
    <property type="project" value="InterPro"/>
</dbReference>
<keyword evidence="1" id="KW-0238">DNA-binding</keyword>
<feature type="domain" description="HTH myb-type" evidence="5">
    <location>
        <begin position="637"/>
        <end position="689"/>
    </location>
</feature>
<evidence type="ECO:0000256" key="1">
    <source>
        <dbReference type="ARBA" id="ARBA00023125"/>
    </source>
</evidence>
<evidence type="ECO:0000313" key="7">
    <source>
        <dbReference type="Proteomes" id="UP000319160"/>
    </source>
</evidence>
<feature type="compositionally biased region" description="Pro residues" evidence="4">
    <location>
        <begin position="803"/>
        <end position="817"/>
    </location>
</feature>
<feature type="compositionally biased region" description="Basic and acidic residues" evidence="4">
    <location>
        <begin position="628"/>
        <end position="643"/>
    </location>
</feature>
<evidence type="ECO:0000256" key="4">
    <source>
        <dbReference type="SAM" id="MobiDB-lite"/>
    </source>
</evidence>
<proteinExistence type="predicted"/>
<dbReference type="InterPro" id="IPR052833">
    <property type="entry name" value="Telomeric_DNA-bd_trans-reg"/>
</dbReference>
<feature type="region of interest" description="Disordered" evidence="4">
    <location>
        <begin position="540"/>
        <end position="587"/>
    </location>
</feature>
<comment type="caution">
    <text evidence="6">The sequence shown here is derived from an EMBL/GenBank/DDBJ whole genome shotgun (WGS) entry which is preliminary data.</text>
</comment>
<dbReference type="EMBL" id="VFLP01000006">
    <property type="protein sequence ID" value="TRX97495.1"/>
    <property type="molecule type" value="Genomic_DNA"/>
</dbReference>
<feature type="compositionally biased region" description="Low complexity" evidence="4">
    <location>
        <begin position="551"/>
        <end position="587"/>
    </location>
</feature>
<dbReference type="InterPro" id="IPR009057">
    <property type="entry name" value="Homeodomain-like_sf"/>
</dbReference>
<feature type="compositionally biased region" description="Polar residues" evidence="4">
    <location>
        <begin position="540"/>
        <end position="550"/>
    </location>
</feature>
<dbReference type="FunFam" id="1.10.10.60:FF:000137">
    <property type="entry name" value="MYB DNA binding protein"/>
    <property type="match status" value="1"/>
</dbReference>
<evidence type="ECO:0000256" key="2">
    <source>
        <dbReference type="ARBA" id="ARBA00023242"/>
    </source>
</evidence>
<dbReference type="SMART" id="SM00717">
    <property type="entry name" value="SANT"/>
    <property type="match status" value="1"/>
</dbReference>
<dbReference type="GO" id="GO:0003691">
    <property type="term" value="F:double-stranded telomeric DNA binding"/>
    <property type="evidence" value="ECO:0007669"/>
    <property type="project" value="TreeGrafter"/>
</dbReference>
<evidence type="ECO:0000259" key="5">
    <source>
        <dbReference type="PROSITE" id="PS51294"/>
    </source>
</evidence>
<feature type="region of interest" description="Disordered" evidence="4">
    <location>
        <begin position="615"/>
        <end position="643"/>
    </location>
</feature>
<evidence type="ECO:0000256" key="3">
    <source>
        <dbReference type="ARBA" id="ARBA00023306"/>
    </source>
</evidence>
<dbReference type="InterPro" id="IPR013867">
    <property type="entry name" value="Telomere_rpt-bd_fac_dimer_dom"/>
</dbReference>
<dbReference type="PROSITE" id="PS51294">
    <property type="entry name" value="HTH_MYB"/>
    <property type="match status" value="1"/>
</dbReference>
<keyword evidence="3" id="KW-0131">Cell cycle</keyword>
<feature type="region of interest" description="Disordered" evidence="4">
    <location>
        <begin position="36"/>
        <end position="83"/>
    </location>
</feature>
<keyword evidence="2" id="KW-0539">Nucleus</keyword>
<dbReference type="InterPro" id="IPR001005">
    <property type="entry name" value="SANT/Myb"/>
</dbReference>
<dbReference type="PANTHER" id="PTHR47807:SF1">
    <property type="entry name" value="PROTEIN TBF1"/>
    <property type="match status" value="1"/>
</dbReference>
<dbReference type="OrthoDB" id="3366990at2759"/>
<dbReference type="Pfam" id="PF08558">
    <property type="entry name" value="TRF"/>
    <property type="match status" value="1"/>
</dbReference>
<accession>A0A553IBC8</accession>
<dbReference type="GO" id="GO:0010833">
    <property type="term" value="P:telomere maintenance via telomere lengthening"/>
    <property type="evidence" value="ECO:0007669"/>
    <property type="project" value="TreeGrafter"/>
</dbReference>
<feature type="compositionally biased region" description="Basic and acidic residues" evidence="4">
    <location>
        <begin position="67"/>
        <end position="81"/>
    </location>
</feature>
<dbReference type="Proteomes" id="UP000319160">
    <property type="component" value="Unassembled WGS sequence"/>
</dbReference>
<gene>
    <name evidence="6" type="ORF">FHL15_001773</name>
</gene>
<feature type="region of interest" description="Disordered" evidence="4">
    <location>
        <begin position="748"/>
        <end position="880"/>
    </location>
</feature>
<reference evidence="7" key="1">
    <citation type="submission" date="2019-06" db="EMBL/GenBank/DDBJ databases">
        <title>Draft genome sequence of the griseofulvin-producing fungus Xylaria cubensis strain G536.</title>
        <authorList>
            <person name="Mead M.E."/>
            <person name="Raja H.A."/>
            <person name="Steenwyk J.L."/>
            <person name="Knowles S.L."/>
            <person name="Oberlies N.H."/>
            <person name="Rokas A."/>
        </authorList>
    </citation>
    <scope>NUCLEOTIDE SEQUENCE [LARGE SCALE GENOMIC DNA]</scope>
    <source>
        <strain evidence="7">G536</strain>
    </source>
</reference>
<dbReference type="SUPFAM" id="SSF46689">
    <property type="entry name" value="Homeodomain-like"/>
    <property type="match status" value="1"/>
</dbReference>
<name>A0A553IBC8_9PEZI</name>
<keyword evidence="7" id="KW-1185">Reference proteome</keyword>